<dbReference type="GO" id="GO:0009055">
    <property type="term" value="F:electron transfer activity"/>
    <property type="evidence" value="ECO:0007669"/>
    <property type="project" value="InterPro"/>
</dbReference>
<dbReference type="STRING" id="935700.jaqu_23810"/>
<dbReference type="Pfam" id="PF14715">
    <property type="entry name" value="FixP_N"/>
    <property type="match status" value="1"/>
</dbReference>
<evidence type="ECO:0000256" key="22">
    <source>
        <dbReference type="SAM" id="Phobius"/>
    </source>
</evidence>
<keyword evidence="8 19" id="KW-0679">Respiratory chain</keyword>
<feature type="binding site" description="axial binding residue" evidence="20">
    <location>
        <position position="128"/>
    </location>
    <ligand>
        <name>heme c</name>
        <dbReference type="ChEBI" id="CHEBI:61717"/>
        <label>1</label>
    </ligand>
    <ligandPart>
        <name>Fe</name>
        <dbReference type="ChEBI" id="CHEBI:18248"/>
    </ligandPart>
</feature>
<feature type="binding site" description="covalent" evidence="21">
    <location>
        <position position="221"/>
    </location>
    <ligand>
        <name>heme c</name>
        <dbReference type="ChEBI" id="CHEBI:61717"/>
        <label>2</label>
    </ligand>
</feature>
<keyword evidence="18 19" id="KW-0472">Membrane</keyword>
<feature type="binding site" description="covalent" evidence="21">
    <location>
        <position position="127"/>
    </location>
    <ligand>
        <name>heme c</name>
        <dbReference type="ChEBI" id="CHEBI:61717"/>
        <label>1</label>
    </ligand>
</feature>
<evidence type="ECO:0000256" key="17">
    <source>
        <dbReference type="ARBA" id="ARBA00023065"/>
    </source>
</evidence>
<feature type="binding site" description="axial binding residue" evidence="20">
    <location>
        <position position="266"/>
    </location>
    <ligand>
        <name>heme c</name>
        <dbReference type="ChEBI" id="CHEBI:61717"/>
        <label>1</label>
    </ligand>
    <ligandPart>
        <name>Fe</name>
        <dbReference type="ChEBI" id="CHEBI:18248"/>
    </ligandPart>
</feature>
<feature type="transmembrane region" description="Helical" evidence="22">
    <location>
        <begin position="35"/>
        <end position="54"/>
    </location>
</feature>
<dbReference type="PIRSF" id="PIRSF000006">
    <property type="entry name" value="Cbb3-Cox_fixP"/>
    <property type="match status" value="1"/>
</dbReference>
<dbReference type="SUPFAM" id="SSF46626">
    <property type="entry name" value="Cytochrome c"/>
    <property type="match status" value="2"/>
</dbReference>
<evidence type="ECO:0000256" key="6">
    <source>
        <dbReference type="ARBA" id="ARBA00022519"/>
    </source>
</evidence>
<keyword evidence="16 19" id="KW-0408">Iron</keyword>
<comment type="subunit">
    <text evidence="19">Component of the cbb3-type cytochrome c oxidase.</text>
</comment>
<evidence type="ECO:0000256" key="7">
    <source>
        <dbReference type="ARBA" id="ARBA00022617"/>
    </source>
</evidence>
<evidence type="ECO:0000256" key="14">
    <source>
        <dbReference type="ARBA" id="ARBA00022989"/>
    </source>
</evidence>
<dbReference type="Gene3D" id="6.10.280.130">
    <property type="match status" value="1"/>
</dbReference>
<keyword evidence="10 19" id="KW-0479">Metal-binding</keyword>
<evidence type="ECO:0000256" key="19">
    <source>
        <dbReference type="PIRNR" id="PIRNR000006"/>
    </source>
</evidence>
<keyword evidence="4 19" id="KW-0813">Transport</keyword>
<evidence type="ECO:0000256" key="3">
    <source>
        <dbReference type="ARBA" id="ARBA00006113"/>
    </source>
</evidence>
<evidence type="ECO:0000256" key="21">
    <source>
        <dbReference type="PIRSR" id="PIRSR000006-2"/>
    </source>
</evidence>
<dbReference type="Gene3D" id="1.10.760.10">
    <property type="entry name" value="Cytochrome c-like domain"/>
    <property type="match status" value="2"/>
</dbReference>
<comment type="subcellular location">
    <subcellularLocation>
        <location evidence="1 19">Cell inner membrane</location>
    </subcellularLocation>
</comment>
<feature type="binding site" description="axial binding residue" evidence="20">
    <location>
        <position position="225"/>
    </location>
    <ligand>
        <name>heme c</name>
        <dbReference type="ChEBI" id="CHEBI:61717"/>
        <label>2</label>
    </ligand>
    <ligandPart>
        <name>Fe</name>
        <dbReference type="ChEBI" id="CHEBI:18248"/>
    </ligandPart>
</feature>
<keyword evidence="15 19" id="KW-0560">Oxidoreductase</keyword>
<feature type="binding site" description="covalent" evidence="21">
    <location>
        <position position="224"/>
    </location>
    <ligand>
        <name>heme c</name>
        <dbReference type="ChEBI" id="CHEBI:61717"/>
        <label>2</label>
    </ligand>
</feature>
<dbReference type="InterPro" id="IPR050597">
    <property type="entry name" value="Cytochrome_c_Oxidase_Subunit"/>
</dbReference>
<comment type="caution">
    <text evidence="24">The sequence shown here is derived from an EMBL/GenBank/DDBJ whole genome shotgun (WGS) entry which is preliminary data.</text>
</comment>
<evidence type="ECO:0000256" key="18">
    <source>
        <dbReference type="ARBA" id="ARBA00023136"/>
    </source>
</evidence>
<evidence type="ECO:0000313" key="24">
    <source>
        <dbReference type="EMBL" id="KIT16109.1"/>
    </source>
</evidence>
<gene>
    <name evidence="24" type="primary">ccoP</name>
    <name evidence="24" type="ORF">jaqu_23810</name>
</gene>
<name>A0A0D1EEH2_9RHOB</name>
<comment type="cofactor">
    <cofactor evidence="19 21">
        <name>heme c</name>
        <dbReference type="ChEBI" id="CHEBI:61717"/>
    </cofactor>
    <text evidence="19 21">Binds 2 heme C groups per subunit.</text>
</comment>
<keyword evidence="17 19" id="KW-0406">Ion transport</keyword>
<dbReference type="InterPro" id="IPR004678">
    <property type="entry name" value="Cyt_c_oxidase_cbb3_su3"/>
</dbReference>
<evidence type="ECO:0000256" key="20">
    <source>
        <dbReference type="PIRSR" id="PIRSR000006-1"/>
    </source>
</evidence>
<dbReference type="GO" id="GO:0020037">
    <property type="term" value="F:heme binding"/>
    <property type="evidence" value="ECO:0007669"/>
    <property type="project" value="InterPro"/>
</dbReference>
<dbReference type="Pfam" id="PF13442">
    <property type="entry name" value="Cytochrome_CBB3"/>
    <property type="match status" value="2"/>
</dbReference>
<sequence>MADNSDKRVDDVTGTETTGHVWDGIEELNTPLPRWWLWTFYATCVWGVIYVILFPAWPLVTGATEGVLGFSTRGQVAADIAAVDEARRDQMGTLASMELADLPDDPELQAFAQRAGASVFANNCSQCHGAGAAGVQAAGYPNLLDDDWLWGGTLEEIAHTVRHGIRNEADPEARWSEMPAFGDILVEEEIDALINHVRALGGLSHDAALAAAGDELFQDNCSSCHGIEGMGMTDLGAPNLTDAIWLYGGSEEEIEHTIRYSRFGVMPPWGERLREADVRAVSAYVHSLGGGVEAAPTN</sequence>
<reference evidence="24 25" key="1">
    <citation type="submission" date="2015-02" db="EMBL/GenBank/DDBJ databases">
        <title>Genome Sequence of Jannaschia aquimarina DSM28248, a member of the Roseobacter clade.</title>
        <authorList>
            <person name="Voget S."/>
            <person name="Daniel R."/>
        </authorList>
    </citation>
    <scope>NUCLEOTIDE SEQUENCE [LARGE SCALE GENOMIC DNA]</scope>
    <source>
        <strain evidence="24 25">GSW-M26</strain>
    </source>
</reference>
<dbReference type="EMBL" id="JYFE01000041">
    <property type="protein sequence ID" value="KIT16109.1"/>
    <property type="molecule type" value="Genomic_DNA"/>
</dbReference>
<keyword evidence="9 22" id="KW-0812">Transmembrane</keyword>
<dbReference type="GO" id="GO:0006119">
    <property type="term" value="P:oxidative phosphorylation"/>
    <property type="evidence" value="ECO:0007669"/>
    <property type="project" value="UniProtKB-UniPathway"/>
</dbReference>
<comment type="function">
    <text evidence="19">C-type cytochrome. Part of the cbb3-type cytochrome c oxidase complex.</text>
</comment>
<comment type="pathway">
    <text evidence="2 19">Energy metabolism; oxidative phosphorylation.</text>
</comment>
<evidence type="ECO:0000259" key="23">
    <source>
        <dbReference type="PROSITE" id="PS51007"/>
    </source>
</evidence>
<dbReference type="Proteomes" id="UP000032232">
    <property type="component" value="Unassembled WGS sequence"/>
</dbReference>
<dbReference type="NCBIfam" id="TIGR00782">
    <property type="entry name" value="ccoP"/>
    <property type="match status" value="1"/>
</dbReference>
<evidence type="ECO:0000256" key="12">
    <source>
        <dbReference type="ARBA" id="ARBA00022781"/>
    </source>
</evidence>
<evidence type="ECO:0000256" key="1">
    <source>
        <dbReference type="ARBA" id="ARBA00004533"/>
    </source>
</evidence>
<dbReference type="GO" id="GO:0016491">
    <property type="term" value="F:oxidoreductase activity"/>
    <property type="evidence" value="ECO:0007669"/>
    <property type="project" value="UniProtKB-KW"/>
</dbReference>
<dbReference type="InterPro" id="IPR032858">
    <property type="entry name" value="CcoP_N"/>
</dbReference>
<dbReference type="InterPro" id="IPR036909">
    <property type="entry name" value="Cyt_c-like_dom_sf"/>
</dbReference>
<dbReference type="GO" id="GO:0005506">
    <property type="term" value="F:iron ion binding"/>
    <property type="evidence" value="ECO:0007669"/>
    <property type="project" value="InterPro"/>
</dbReference>
<keyword evidence="25" id="KW-1185">Reference proteome</keyword>
<accession>A0A0D1EEH2</accession>
<dbReference type="PROSITE" id="PS51007">
    <property type="entry name" value="CYTC"/>
    <property type="match status" value="2"/>
</dbReference>
<dbReference type="AlphaFoldDB" id="A0A0D1EEH2"/>
<evidence type="ECO:0000256" key="16">
    <source>
        <dbReference type="ARBA" id="ARBA00023004"/>
    </source>
</evidence>
<dbReference type="PATRIC" id="fig|935700.4.peg.2451"/>
<dbReference type="InterPro" id="IPR008168">
    <property type="entry name" value="Cyt_C_IC"/>
</dbReference>
<dbReference type="PANTHER" id="PTHR33751">
    <property type="entry name" value="CBB3-TYPE CYTOCHROME C OXIDASE SUBUNIT FIXP"/>
    <property type="match status" value="1"/>
</dbReference>
<keyword evidence="14 22" id="KW-1133">Transmembrane helix</keyword>
<comment type="similarity">
    <text evidence="3 19">Belongs to the CcoP / FixP family.</text>
</comment>
<keyword evidence="11" id="KW-0677">Repeat</keyword>
<evidence type="ECO:0000256" key="11">
    <source>
        <dbReference type="ARBA" id="ARBA00022737"/>
    </source>
</evidence>
<keyword evidence="12 19" id="KW-0375">Hydrogen ion transport</keyword>
<dbReference type="PANTHER" id="PTHR33751:SF1">
    <property type="entry name" value="CBB3-TYPE CYTOCHROME C OXIDASE SUBUNIT FIXP"/>
    <property type="match status" value="1"/>
</dbReference>
<evidence type="ECO:0000256" key="2">
    <source>
        <dbReference type="ARBA" id="ARBA00004673"/>
    </source>
</evidence>
<feature type="domain" description="Cytochrome c" evidence="23">
    <location>
        <begin position="208"/>
        <end position="289"/>
    </location>
</feature>
<feature type="binding site" description="covalent" evidence="21">
    <location>
        <position position="124"/>
    </location>
    <ligand>
        <name>heme c</name>
        <dbReference type="ChEBI" id="CHEBI:61717"/>
        <label>1</label>
    </ligand>
</feature>
<evidence type="ECO:0000256" key="9">
    <source>
        <dbReference type="ARBA" id="ARBA00022692"/>
    </source>
</evidence>
<dbReference type="InterPro" id="IPR038414">
    <property type="entry name" value="CcoP_N_sf"/>
</dbReference>
<dbReference type="PRINTS" id="PR00605">
    <property type="entry name" value="CYTCHROMECIC"/>
</dbReference>
<evidence type="ECO:0000256" key="13">
    <source>
        <dbReference type="ARBA" id="ARBA00022982"/>
    </source>
</evidence>
<protein>
    <recommendedName>
        <fullName evidence="19">Cbb3-type cytochrome c oxidase subunit</fullName>
    </recommendedName>
</protein>
<evidence type="ECO:0000256" key="5">
    <source>
        <dbReference type="ARBA" id="ARBA00022475"/>
    </source>
</evidence>
<evidence type="ECO:0000256" key="8">
    <source>
        <dbReference type="ARBA" id="ARBA00022660"/>
    </source>
</evidence>
<dbReference type="GO" id="GO:0005886">
    <property type="term" value="C:plasma membrane"/>
    <property type="evidence" value="ECO:0007669"/>
    <property type="project" value="UniProtKB-SubCell"/>
</dbReference>
<keyword evidence="6 19" id="KW-0997">Cell inner membrane</keyword>
<keyword evidence="5 19" id="KW-1003">Cell membrane</keyword>
<feature type="domain" description="Cytochrome c" evidence="23">
    <location>
        <begin position="111"/>
        <end position="201"/>
    </location>
</feature>
<evidence type="ECO:0000256" key="10">
    <source>
        <dbReference type="ARBA" id="ARBA00022723"/>
    </source>
</evidence>
<evidence type="ECO:0000256" key="15">
    <source>
        <dbReference type="ARBA" id="ARBA00023002"/>
    </source>
</evidence>
<keyword evidence="13 19" id="KW-0249">Electron transport</keyword>
<feature type="binding site" description="axial binding residue" evidence="20">
    <location>
        <position position="178"/>
    </location>
    <ligand>
        <name>heme c</name>
        <dbReference type="ChEBI" id="CHEBI:61717"/>
        <label>2</label>
    </ligand>
    <ligandPart>
        <name>Fe</name>
        <dbReference type="ChEBI" id="CHEBI:18248"/>
    </ligandPart>
</feature>
<dbReference type="RefSeq" id="WP_043919152.1">
    <property type="nucleotide sequence ID" value="NZ_FZPF01000004.1"/>
</dbReference>
<evidence type="ECO:0000313" key="25">
    <source>
        <dbReference type="Proteomes" id="UP000032232"/>
    </source>
</evidence>
<dbReference type="UniPathway" id="UPA00705"/>
<dbReference type="GO" id="GO:1902600">
    <property type="term" value="P:proton transmembrane transport"/>
    <property type="evidence" value="ECO:0007669"/>
    <property type="project" value="UniProtKB-KW"/>
</dbReference>
<organism evidence="24 25">
    <name type="scientific">Jannaschia aquimarina</name>
    <dbReference type="NCBI Taxonomy" id="935700"/>
    <lineage>
        <taxon>Bacteria</taxon>
        <taxon>Pseudomonadati</taxon>
        <taxon>Pseudomonadota</taxon>
        <taxon>Alphaproteobacteria</taxon>
        <taxon>Rhodobacterales</taxon>
        <taxon>Roseobacteraceae</taxon>
        <taxon>Jannaschia</taxon>
    </lineage>
</organism>
<proteinExistence type="inferred from homology"/>
<evidence type="ECO:0000256" key="4">
    <source>
        <dbReference type="ARBA" id="ARBA00022448"/>
    </source>
</evidence>
<dbReference type="OrthoDB" id="9811281at2"/>
<keyword evidence="7 19" id="KW-0349">Heme</keyword>
<dbReference type="InterPro" id="IPR009056">
    <property type="entry name" value="Cyt_c-like_dom"/>
</dbReference>